<organism evidence="2 3">
    <name type="scientific">Rhodopirellula maiorica SM1</name>
    <dbReference type="NCBI Taxonomy" id="1265738"/>
    <lineage>
        <taxon>Bacteria</taxon>
        <taxon>Pseudomonadati</taxon>
        <taxon>Planctomycetota</taxon>
        <taxon>Planctomycetia</taxon>
        <taxon>Pirellulales</taxon>
        <taxon>Pirellulaceae</taxon>
        <taxon>Novipirellula</taxon>
    </lineage>
</organism>
<reference evidence="2 3" key="1">
    <citation type="journal article" date="2013" name="Mar. Genomics">
        <title>Expression of sulfatases in Rhodopirellula baltica and the diversity of sulfatases in the genus Rhodopirellula.</title>
        <authorList>
            <person name="Wegner C.E."/>
            <person name="Richter-Heitmann T."/>
            <person name="Klindworth A."/>
            <person name="Klockow C."/>
            <person name="Richter M."/>
            <person name="Achstetter T."/>
            <person name="Glockner F.O."/>
            <person name="Harder J."/>
        </authorList>
    </citation>
    <scope>NUCLEOTIDE SEQUENCE [LARGE SCALE GENOMIC DNA]</scope>
    <source>
        <strain evidence="2 3">SM1</strain>
    </source>
</reference>
<name>M5RII0_9BACT</name>
<evidence type="ECO:0000313" key="3">
    <source>
        <dbReference type="Proteomes" id="UP000011991"/>
    </source>
</evidence>
<dbReference type="GO" id="GO:0004803">
    <property type="term" value="F:transposase activity"/>
    <property type="evidence" value="ECO:0007669"/>
    <property type="project" value="InterPro"/>
</dbReference>
<dbReference type="PANTHER" id="PTHR34322">
    <property type="entry name" value="TRANSPOSASE, Y1_TNP DOMAIN-CONTAINING"/>
    <property type="match status" value="1"/>
</dbReference>
<keyword evidence="3" id="KW-1185">Reference proteome</keyword>
<dbReference type="PATRIC" id="fig|1265738.3.peg.3961"/>
<dbReference type="InterPro" id="IPR036515">
    <property type="entry name" value="Transposase_17_sf"/>
</dbReference>
<evidence type="ECO:0000259" key="1">
    <source>
        <dbReference type="SMART" id="SM01321"/>
    </source>
</evidence>
<dbReference type="GO" id="GO:0006313">
    <property type="term" value="P:DNA transposition"/>
    <property type="evidence" value="ECO:0007669"/>
    <property type="project" value="InterPro"/>
</dbReference>
<dbReference type="InterPro" id="IPR002686">
    <property type="entry name" value="Transposase_17"/>
</dbReference>
<gene>
    <name evidence="2" type="ORF">RMSM_03960</name>
</gene>
<protein>
    <submittedName>
        <fullName evidence="2">Protein containing DUF1568</fullName>
    </submittedName>
</protein>
<dbReference type="GO" id="GO:0003677">
    <property type="term" value="F:DNA binding"/>
    <property type="evidence" value="ECO:0007669"/>
    <property type="project" value="InterPro"/>
</dbReference>
<sequence length="146" mass="16911">MFVPNHIHALIQPPEPNLARGMQHWLSGYANWYAKPNQRTGHLYQGRYNAILVEDAGYYWTLSRYIHLNLCADYAVFRSAAAGRDMAAWRPGYADDGRRTLYESWGRGLVCQAWTVYRIWSVERNNGTRSPRGGAKRLQILNFNFT</sequence>
<accession>M5RII0</accession>
<dbReference type="EMBL" id="ANOG01000571">
    <property type="protein sequence ID" value="EMI19110.1"/>
    <property type="molecule type" value="Genomic_DNA"/>
</dbReference>
<evidence type="ECO:0000313" key="2">
    <source>
        <dbReference type="EMBL" id="EMI19110.1"/>
    </source>
</evidence>
<dbReference type="Gene3D" id="3.30.70.1290">
    <property type="entry name" value="Transposase IS200-like"/>
    <property type="match status" value="1"/>
</dbReference>
<dbReference type="SMART" id="SM01321">
    <property type="entry name" value="Y1_Tnp"/>
    <property type="match status" value="1"/>
</dbReference>
<dbReference type="SUPFAM" id="SSF143422">
    <property type="entry name" value="Transposase IS200-like"/>
    <property type="match status" value="1"/>
</dbReference>
<comment type="caution">
    <text evidence="2">The sequence shown here is derived from an EMBL/GenBank/DDBJ whole genome shotgun (WGS) entry which is preliminary data.</text>
</comment>
<dbReference type="PANTHER" id="PTHR34322:SF2">
    <property type="entry name" value="TRANSPOSASE IS200-LIKE DOMAIN-CONTAINING PROTEIN"/>
    <property type="match status" value="1"/>
</dbReference>
<dbReference type="Proteomes" id="UP000011991">
    <property type="component" value="Unassembled WGS sequence"/>
</dbReference>
<proteinExistence type="predicted"/>
<dbReference type="AlphaFoldDB" id="M5RII0"/>
<feature type="domain" description="Transposase IS200-like" evidence="1">
    <location>
        <begin position="1"/>
        <end position="69"/>
    </location>
</feature>